<reference evidence="4 6" key="2">
    <citation type="submission" date="2015-12" db="EMBL/GenBank/DDBJ databases">
        <authorList>
            <person name="Lauer A."/>
            <person name="Humrighouse B."/>
            <person name="Loparev V."/>
            <person name="Shewmaker P.L."/>
            <person name="Whitney A.M."/>
            <person name="McLaughlin R.W."/>
        </authorList>
    </citation>
    <scope>NUCLEOTIDE SEQUENCE [LARGE SCALE GENOMIC DNA]</scope>
    <source>
        <strain evidence="4 6">LMG 23085</strain>
    </source>
</reference>
<dbReference type="PROSITE" id="PS51462">
    <property type="entry name" value="NUDIX"/>
    <property type="match status" value="1"/>
</dbReference>
<dbReference type="GO" id="GO:0019693">
    <property type="term" value="P:ribose phosphate metabolic process"/>
    <property type="evidence" value="ECO:0007669"/>
    <property type="project" value="TreeGrafter"/>
</dbReference>
<dbReference type="InterPro" id="IPR000086">
    <property type="entry name" value="NUDIX_hydrolase_dom"/>
</dbReference>
<keyword evidence="2" id="KW-0378">Hydrolase</keyword>
<gene>
    <name evidence="4" type="ORF">ATZ33_07805</name>
    <name evidence="5" type="ORF">RV15_GL001018</name>
</gene>
<dbReference type="EMBL" id="CP013614">
    <property type="protein sequence ID" value="ALS01276.1"/>
    <property type="molecule type" value="Genomic_DNA"/>
</dbReference>
<feature type="domain" description="Nudix hydrolase" evidence="3">
    <location>
        <begin position="43"/>
        <end position="176"/>
    </location>
</feature>
<dbReference type="GO" id="GO:0006753">
    <property type="term" value="P:nucleoside phosphate metabolic process"/>
    <property type="evidence" value="ECO:0007669"/>
    <property type="project" value="TreeGrafter"/>
</dbReference>
<dbReference type="SUPFAM" id="SSF55811">
    <property type="entry name" value="Nudix"/>
    <property type="match status" value="1"/>
</dbReference>
<reference evidence="5 7" key="1">
    <citation type="submission" date="2014-12" db="EMBL/GenBank/DDBJ databases">
        <title>Draft genome sequences of 29 type strains of Enterococci.</title>
        <authorList>
            <person name="Zhong Z."/>
            <person name="Sun Z."/>
            <person name="Liu W."/>
            <person name="Zhang W."/>
            <person name="Zhang H."/>
        </authorList>
    </citation>
    <scope>NUCLEOTIDE SEQUENCE [LARGE SCALE GENOMIC DNA]</scope>
    <source>
        <strain evidence="5 7">DSM 22801</strain>
    </source>
</reference>
<dbReference type="FunFam" id="3.90.79.10:FF:000024">
    <property type="entry name" value="ADP-ribose pyrophosphatase"/>
    <property type="match status" value="1"/>
</dbReference>
<evidence type="ECO:0000313" key="5">
    <source>
        <dbReference type="EMBL" id="OJG90667.1"/>
    </source>
</evidence>
<dbReference type="OrthoDB" id="9806150at2"/>
<evidence type="ECO:0000313" key="6">
    <source>
        <dbReference type="Proteomes" id="UP000065511"/>
    </source>
</evidence>
<dbReference type="Proteomes" id="UP000065511">
    <property type="component" value="Chromosome"/>
</dbReference>
<sequence>MMNFEEFEEKTISRQEIFKGRMIDVVLDEVILPNGETSTRELVFHPGAVAVIPITADNKLIMVKQFRKPMEKVLLEIPAGKIDPGEHDYPKETAERELEEETGYRANQLTFVTSMYVSPGFANELLHIYLAEDLEKVPNPRPQDDDEVLELYTLTLEEAKAEIATGLICDAKTIFAVQYWELQQLKKLLKEDKR</sequence>
<evidence type="ECO:0000256" key="2">
    <source>
        <dbReference type="ARBA" id="ARBA00022801"/>
    </source>
</evidence>
<dbReference type="AlphaFoldDB" id="A0A0S3KAI4"/>
<comment type="cofactor">
    <cofactor evidence="1">
        <name>Mg(2+)</name>
        <dbReference type="ChEBI" id="CHEBI:18420"/>
    </cofactor>
</comment>
<dbReference type="Gene3D" id="3.90.79.10">
    <property type="entry name" value="Nucleoside Triphosphate Pyrophosphohydrolase"/>
    <property type="match status" value="1"/>
</dbReference>
<protein>
    <submittedName>
        <fullName evidence="4">ADP-ribose pyrophosphatase</fullName>
    </submittedName>
    <submittedName>
        <fullName evidence="5">MutT/nudix family protein</fullName>
    </submittedName>
</protein>
<evidence type="ECO:0000256" key="1">
    <source>
        <dbReference type="ARBA" id="ARBA00001946"/>
    </source>
</evidence>
<dbReference type="Pfam" id="PF00293">
    <property type="entry name" value="NUDIX"/>
    <property type="match status" value="1"/>
</dbReference>
<dbReference type="InterPro" id="IPR015797">
    <property type="entry name" value="NUDIX_hydrolase-like_dom_sf"/>
</dbReference>
<keyword evidence="6" id="KW-1185">Reference proteome</keyword>
<dbReference type="PANTHER" id="PTHR11839">
    <property type="entry name" value="UDP/ADP-SUGAR PYROPHOSPHATASE"/>
    <property type="match status" value="1"/>
</dbReference>
<organism evidence="5 7">
    <name type="scientific">Enterococcus silesiacus</name>
    <dbReference type="NCBI Taxonomy" id="332949"/>
    <lineage>
        <taxon>Bacteria</taxon>
        <taxon>Bacillati</taxon>
        <taxon>Bacillota</taxon>
        <taxon>Bacilli</taxon>
        <taxon>Lactobacillales</taxon>
        <taxon>Enterococcaceae</taxon>
        <taxon>Enterococcus</taxon>
    </lineage>
</organism>
<proteinExistence type="predicted"/>
<dbReference type="KEGG" id="ess:ATZ33_07805"/>
<dbReference type="PANTHER" id="PTHR11839:SF18">
    <property type="entry name" value="NUDIX HYDROLASE DOMAIN-CONTAINING PROTEIN"/>
    <property type="match status" value="1"/>
</dbReference>
<evidence type="ECO:0000313" key="4">
    <source>
        <dbReference type="EMBL" id="ALS01276.1"/>
    </source>
</evidence>
<accession>A0A0S3KAI4</accession>
<dbReference type="GO" id="GO:0016787">
    <property type="term" value="F:hydrolase activity"/>
    <property type="evidence" value="ECO:0007669"/>
    <property type="project" value="UniProtKB-KW"/>
</dbReference>
<dbReference type="Proteomes" id="UP000183039">
    <property type="component" value="Unassembled WGS sequence"/>
</dbReference>
<dbReference type="EMBL" id="JXLC01000018">
    <property type="protein sequence ID" value="OJG90667.1"/>
    <property type="molecule type" value="Genomic_DNA"/>
</dbReference>
<evidence type="ECO:0000313" key="7">
    <source>
        <dbReference type="Proteomes" id="UP000183039"/>
    </source>
</evidence>
<name>A0A0S3KAI4_9ENTE</name>
<dbReference type="GO" id="GO:0005829">
    <property type="term" value="C:cytosol"/>
    <property type="evidence" value="ECO:0007669"/>
    <property type="project" value="TreeGrafter"/>
</dbReference>
<dbReference type="RefSeq" id="WP_071878319.1">
    <property type="nucleotide sequence ID" value="NZ_JXLC01000018.1"/>
</dbReference>
<evidence type="ECO:0000259" key="3">
    <source>
        <dbReference type="PROSITE" id="PS51462"/>
    </source>
</evidence>